<evidence type="ECO:0000313" key="20">
    <source>
        <dbReference type="Proteomes" id="UP001165293"/>
    </source>
</evidence>
<dbReference type="SMART" id="SM00387">
    <property type="entry name" value="HATPase_c"/>
    <property type="match status" value="1"/>
</dbReference>
<feature type="domain" description="Response regulatory" evidence="15">
    <location>
        <begin position="714"/>
        <end position="833"/>
    </location>
</feature>
<dbReference type="SMART" id="SM00388">
    <property type="entry name" value="HisKA"/>
    <property type="match status" value="1"/>
</dbReference>
<evidence type="ECO:0000256" key="13">
    <source>
        <dbReference type="SAM" id="Phobius"/>
    </source>
</evidence>
<dbReference type="InterPro" id="IPR001610">
    <property type="entry name" value="PAC"/>
</dbReference>
<comment type="subcellular location">
    <subcellularLocation>
        <location evidence="2">Cell membrane</location>
    </subcellularLocation>
</comment>
<keyword evidence="8" id="KW-0902">Two-component regulatory system</keyword>
<dbReference type="Gene3D" id="6.10.340.10">
    <property type="match status" value="1"/>
</dbReference>
<comment type="caution">
    <text evidence="19">The sequence shown here is derived from an EMBL/GenBank/DDBJ whole genome shotgun (WGS) entry which is preliminary data.</text>
</comment>
<dbReference type="EC" id="2.7.13.3" evidence="3"/>
<dbReference type="RefSeq" id="WP_230526716.1">
    <property type="nucleotide sequence ID" value="NZ_JAJGAK010000001.1"/>
</dbReference>
<dbReference type="InterPro" id="IPR000014">
    <property type="entry name" value="PAS"/>
</dbReference>
<dbReference type="CDD" id="cd17546">
    <property type="entry name" value="REC_hyHK_CKI1_RcsC-like"/>
    <property type="match status" value="1"/>
</dbReference>
<evidence type="ECO:0000256" key="1">
    <source>
        <dbReference type="ARBA" id="ARBA00000085"/>
    </source>
</evidence>
<feature type="domain" description="PAC" evidence="17">
    <location>
        <begin position="383"/>
        <end position="435"/>
    </location>
</feature>
<dbReference type="Pfam" id="PF08448">
    <property type="entry name" value="PAS_4"/>
    <property type="match status" value="1"/>
</dbReference>
<evidence type="ECO:0000259" key="17">
    <source>
        <dbReference type="PROSITE" id="PS50113"/>
    </source>
</evidence>
<dbReference type="InterPro" id="IPR036097">
    <property type="entry name" value="HisK_dim/P_sf"/>
</dbReference>
<evidence type="ECO:0000256" key="11">
    <source>
        <dbReference type="PROSITE-ProRule" id="PRU00110"/>
    </source>
</evidence>
<dbReference type="EMBL" id="JAJGAK010000001">
    <property type="protein sequence ID" value="MCC8363168.1"/>
    <property type="molecule type" value="Genomic_DNA"/>
</dbReference>
<evidence type="ECO:0000259" key="16">
    <source>
        <dbReference type="PROSITE" id="PS50112"/>
    </source>
</evidence>
<dbReference type="Gene3D" id="1.20.120.160">
    <property type="entry name" value="HPT domain"/>
    <property type="match status" value="1"/>
</dbReference>
<evidence type="ECO:0000259" key="18">
    <source>
        <dbReference type="PROSITE" id="PS50894"/>
    </source>
</evidence>
<feature type="domain" description="Histidine kinase" evidence="14">
    <location>
        <begin position="453"/>
        <end position="679"/>
    </location>
</feature>
<evidence type="ECO:0000256" key="6">
    <source>
        <dbReference type="ARBA" id="ARBA00022692"/>
    </source>
</evidence>
<dbReference type="InterPro" id="IPR003122">
    <property type="entry name" value="Tar_rcpt_lig-bd"/>
</dbReference>
<dbReference type="Gene3D" id="1.10.287.130">
    <property type="match status" value="1"/>
</dbReference>
<organism evidence="19 20">
    <name type="scientific">Noviluteimonas lactosilytica</name>
    <dbReference type="NCBI Taxonomy" id="2888523"/>
    <lineage>
        <taxon>Bacteria</taxon>
        <taxon>Pseudomonadati</taxon>
        <taxon>Pseudomonadota</taxon>
        <taxon>Gammaproteobacteria</taxon>
        <taxon>Lysobacterales</taxon>
        <taxon>Lysobacteraceae</taxon>
        <taxon>Noviluteimonas</taxon>
    </lineage>
</organism>
<keyword evidence="9 13" id="KW-0472">Membrane</keyword>
<dbReference type="InterPro" id="IPR011006">
    <property type="entry name" value="CheY-like_superfamily"/>
</dbReference>
<name>A0ABS8JHT5_9GAMM</name>
<dbReference type="SUPFAM" id="SSF55785">
    <property type="entry name" value="PYP-like sensor domain (PAS domain)"/>
    <property type="match status" value="1"/>
</dbReference>
<evidence type="ECO:0000256" key="9">
    <source>
        <dbReference type="ARBA" id="ARBA00023136"/>
    </source>
</evidence>
<evidence type="ECO:0000259" key="14">
    <source>
        <dbReference type="PROSITE" id="PS50109"/>
    </source>
</evidence>
<evidence type="ECO:0000256" key="7">
    <source>
        <dbReference type="ARBA" id="ARBA00022989"/>
    </source>
</evidence>
<dbReference type="Pfam" id="PF02518">
    <property type="entry name" value="HATPase_c"/>
    <property type="match status" value="1"/>
</dbReference>
<dbReference type="PROSITE" id="PS50894">
    <property type="entry name" value="HPT"/>
    <property type="match status" value="1"/>
</dbReference>
<dbReference type="PANTHER" id="PTHR45339:SF5">
    <property type="entry name" value="HISTIDINE KINASE"/>
    <property type="match status" value="1"/>
</dbReference>
<dbReference type="Gene3D" id="3.40.50.2300">
    <property type="match status" value="1"/>
</dbReference>
<dbReference type="InterPro" id="IPR035965">
    <property type="entry name" value="PAS-like_dom_sf"/>
</dbReference>
<dbReference type="InterPro" id="IPR008207">
    <property type="entry name" value="Sig_transdc_His_kin_Hpt_dom"/>
</dbReference>
<feature type="transmembrane region" description="Helical" evidence="13">
    <location>
        <begin position="190"/>
        <end position="212"/>
    </location>
</feature>
<dbReference type="PANTHER" id="PTHR45339">
    <property type="entry name" value="HYBRID SIGNAL TRANSDUCTION HISTIDINE KINASE J"/>
    <property type="match status" value="1"/>
</dbReference>
<dbReference type="InterPro" id="IPR004358">
    <property type="entry name" value="Sig_transdc_His_kin-like_C"/>
</dbReference>
<evidence type="ECO:0000259" key="15">
    <source>
        <dbReference type="PROSITE" id="PS50110"/>
    </source>
</evidence>
<keyword evidence="6 13" id="KW-0812">Transmembrane</keyword>
<feature type="domain" description="PAS" evidence="16">
    <location>
        <begin position="285"/>
        <end position="330"/>
    </location>
</feature>
<keyword evidence="20" id="KW-1185">Reference proteome</keyword>
<dbReference type="PROSITE" id="PS50110">
    <property type="entry name" value="RESPONSE_REGULATORY"/>
    <property type="match status" value="1"/>
</dbReference>
<dbReference type="Pfam" id="PF01627">
    <property type="entry name" value="Hpt"/>
    <property type="match status" value="1"/>
</dbReference>
<dbReference type="CDD" id="cd16922">
    <property type="entry name" value="HATPase_EvgS-ArcB-TorS-like"/>
    <property type="match status" value="1"/>
</dbReference>
<dbReference type="PRINTS" id="PR00344">
    <property type="entry name" value="BCTRLSENSOR"/>
</dbReference>
<feature type="modified residue" description="4-aspartylphosphate" evidence="12">
    <location>
        <position position="763"/>
    </location>
</feature>
<dbReference type="NCBIfam" id="TIGR00229">
    <property type="entry name" value="sensory_box"/>
    <property type="match status" value="2"/>
</dbReference>
<accession>A0ABS8JHT5</accession>
<evidence type="ECO:0000256" key="3">
    <source>
        <dbReference type="ARBA" id="ARBA00012438"/>
    </source>
</evidence>
<keyword evidence="7 13" id="KW-1133">Transmembrane helix</keyword>
<evidence type="ECO:0000256" key="4">
    <source>
        <dbReference type="ARBA" id="ARBA00022475"/>
    </source>
</evidence>
<dbReference type="InterPro" id="IPR036641">
    <property type="entry name" value="HPT_dom_sf"/>
</dbReference>
<dbReference type="PROSITE" id="PS50113">
    <property type="entry name" value="PAC"/>
    <property type="match status" value="1"/>
</dbReference>
<dbReference type="Pfam" id="PF00072">
    <property type="entry name" value="Response_reg"/>
    <property type="match status" value="1"/>
</dbReference>
<dbReference type="PROSITE" id="PS50109">
    <property type="entry name" value="HIS_KIN"/>
    <property type="match status" value="1"/>
</dbReference>
<dbReference type="CDD" id="cd00082">
    <property type="entry name" value="HisKA"/>
    <property type="match status" value="1"/>
</dbReference>
<proteinExistence type="predicted"/>
<dbReference type="PROSITE" id="PS50112">
    <property type="entry name" value="PAS"/>
    <property type="match status" value="1"/>
</dbReference>
<gene>
    <name evidence="19" type="ORF">LK996_08780</name>
</gene>
<reference evidence="19" key="1">
    <citation type="submission" date="2021-10" db="EMBL/GenBank/DDBJ databases">
        <authorList>
            <person name="Lyu M."/>
            <person name="Wang X."/>
            <person name="Meng X."/>
            <person name="Xu K."/>
        </authorList>
    </citation>
    <scope>NUCLEOTIDE SEQUENCE</scope>
    <source>
        <strain evidence="19">A6</strain>
    </source>
</reference>
<dbReference type="InterPro" id="IPR036890">
    <property type="entry name" value="HATPase_C_sf"/>
</dbReference>
<dbReference type="Pfam" id="PF02203">
    <property type="entry name" value="TarH"/>
    <property type="match status" value="1"/>
</dbReference>
<dbReference type="SMART" id="SM00448">
    <property type="entry name" value="REC"/>
    <property type="match status" value="1"/>
</dbReference>
<dbReference type="SUPFAM" id="SSF47384">
    <property type="entry name" value="Homodimeric domain of signal transducing histidine kinase"/>
    <property type="match status" value="1"/>
</dbReference>
<protein>
    <recommendedName>
        <fullName evidence="3">histidine kinase</fullName>
        <ecNumber evidence="3">2.7.13.3</ecNumber>
    </recommendedName>
</protein>
<dbReference type="InterPro" id="IPR003661">
    <property type="entry name" value="HisK_dim/P_dom"/>
</dbReference>
<evidence type="ECO:0000256" key="12">
    <source>
        <dbReference type="PROSITE-ProRule" id="PRU00169"/>
    </source>
</evidence>
<feature type="modified residue" description="Phosphohistidine" evidence="11">
    <location>
        <position position="912"/>
    </location>
</feature>
<dbReference type="Gene3D" id="3.30.450.20">
    <property type="entry name" value="PAS domain"/>
    <property type="match status" value="1"/>
</dbReference>
<dbReference type="InterPro" id="IPR000700">
    <property type="entry name" value="PAS-assoc_C"/>
</dbReference>
<evidence type="ECO:0000256" key="10">
    <source>
        <dbReference type="ARBA" id="ARBA00023224"/>
    </source>
</evidence>
<dbReference type="CDD" id="cd00088">
    <property type="entry name" value="HPT"/>
    <property type="match status" value="1"/>
</dbReference>
<dbReference type="SMART" id="SM00073">
    <property type="entry name" value="HPT"/>
    <property type="match status" value="1"/>
</dbReference>
<dbReference type="InterPro" id="IPR005467">
    <property type="entry name" value="His_kinase_dom"/>
</dbReference>
<keyword evidence="5 12" id="KW-0597">Phosphoprotein</keyword>
<evidence type="ECO:0000256" key="8">
    <source>
        <dbReference type="ARBA" id="ARBA00023012"/>
    </source>
</evidence>
<keyword evidence="4" id="KW-1003">Cell membrane</keyword>
<dbReference type="SMART" id="SM00091">
    <property type="entry name" value="PAS"/>
    <property type="match status" value="1"/>
</dbReference>
<dbReference type="Gene3D" id="3.30.565.10">
    <property type="entry name" value="Histidine kinase-like ATPase, C-terminal domain"/>
    <property type="match status" value="1"/>
</dbReference>
<dbReference type="SUPFAM" id="SSF47226">
    <property type="entry name" value="Histidine-containing phosphotransfer domain, HPT domain"/>
    <property type="match status" value="1"/>
</dbReference>
<sequence length="969" mass="106615">MRFRSFSLGMRHQLWGLFGLFLLAGATVLVIDEWVQYQQRASLETLRDNSLQRLRHLKAVSDGYGLDVVDTTFRVRNNLMTWNQGVATLDAARAKIDRSWKALASMPRDPEQKAIFEQVLVARVRSHKAMDTLRAILVARDLPALGHFADTELYPSIDPVTTRMEALSQIAMVNSERMVREDIERGRRASALRISLSMIALLFAALIARHILRNVYKGVESLTTLARDMRKHQFDESEPMYRPRGELGTVMDAFVDMRRDVVRYESDLTGQLAVNEAVRQELERREEFQRSLLNAAQVAILAMDGHGRWIMYNPFAEKLLGWHPHELLGKVPRHGTQPAEDDSPMLVPAEQVEHVVAGLERMRGKRVPADWRAMYALAELDRPPHEAVLVHRDGHMVPVVLSLAAFKDEAGNPGGLIAVATDLTERKRLEEALRESESRAHEANIAKSAFLAAMSHEIRTPMIGVTGMVEILAHTQLDGDQRRALNVIQSSAESLLQIIGDILDFSKIEAGRLELSPSPVDLRRVVRMTVANFSGSASSKGLQLSCDVDDRIGPAYRADALRVRQIVSNFLSNAIKFTEQGRVEAVFEWKAAEPDAGPLGGDRLTVRVTDTGIGVSPEQQARLFQPFSQADSDTTRRFGGTGLGLAICRRLAELMGGAVTMESAPGQGTTMRFDVALPRARVEDVPAESLQPSTPLLAPRKLPTVAEAESEGSLVLLVDDHPTNRAVIARQLALAGYASESADDGEQGLVRWRTGRYALVLTDVHMPKLDGYQFARAIREEEAREGRMRTPVIALTASALKGEAERCLAAGMDDYLAKPVRIPSLVEMLARWLPHTQVAATPTQIADLASMLPQAERPAPIDESVLTGLTHGDAAETRELLDDFLASTTTDLATLEAARDSGDLPGVTREAHKIKGAARSIGAGELGEAADALETAGRAQDAAHVPALVADVATAVHRMVLWIDARWPR</sequence>
<evidence type="ECO:0000256" key="5">
    <source>
        <dbReference type="ARBA" id="ARBA00022553"/>
    </source>
</evidence>
<dbReference type="Proteomes" id="UP001165293">
    <property type="component" value="Unassembled WGS sequence"/>
</dbReference>
<evidence type="ECO:0000256" key="2">
    <source>
        <dbReference type="ARBA" id="ARBA00004236"/>
    </source>
</evidence>
<feature type="domain" description="HPt" evidence="18">
    <location>
        <begin position="873"/>
        <end position="966"/>
    </location>
</feature>
<dbReference type="SMART" id="SM00086">
    <property type="entry name" value="PAC"/>
    <property type="match status" value="1"/>
</dbReference>
<dbReference type="Pfam" id="PF00512">
    <property type="entry name" value="HisKA"/>
    <property type="match status" value="1"/>
</dbReference>
<dbReference type="SUPFAM" id="SSF52172">
    <property type="entry name" value="CheY-like"/>
    <property type="match status" value="1"/>
</dbReference>
<dbReference type="InterPro" id="IPR003594">
    <property type="entry name" value="HATPase_dom"/>
</dbReference>
<dbReference type="CDD" id="cd00130">
    <property type="entry name" value="PAS"/>
    <property type="match status" value="1"/>
</dbReference>
<keyword evidence="10" id="KW-0807">Transducer</keyword>
<feature type="transmembrane region" description="Helical" evidence="13">
    <location>
        <begin position="12"/>
        <end position="31"/>
    </location>
</feature>
<dbReference type="SUPFAM" id="SSF55874">
    <property type="entry name" value="ATPase domain of HSP90 chaperone/DNA topoisomerase II/histidine kinase"/>
    <property type="match status" value="1"/>
</dbReference>
<dbReference type="InterPro" id="IPR013656">
    <property type="entry name" value="PAS_4"/>
</dbReference>
<comment type="catalytic activity">
    <reaction evidence="1">
        <text>ATP + protein L-histidine = ADP + protein N-phospho-L-histidine.</text>
        <dbReference type="EC" id="2.7.13.3"/>
    </reaction>
</comment>
<dbReference type="InterPro" id="IPR001789">
    <property type="entry name" value="Sig_transdc_resp-reg_receiver"/>
</dbReference>
<evidence type="ECO:0000313" key="19">
    <source>
        <dbReference type="EMBL" id="MCC8363168.1"/>
    </source>
</evidence>